<dbReference type="InterPro" id="IPR050950">
    <property type="entry name" value="HTH-type_LysR_regulators"/>
</dbReference>
<dbReference type="InterPro" id="IPR036388">
    <property type="entry name" value="WH-like_DNA-bd_sf"/>
</dbReference>
<keyword evidence="2" id="KW-0805">Transcription regulation</keyword>
<gene>
    <name evidence="6" type="ORF">DZC30_17840</name>
</gene>
<organism evidence="6 7">
    <name type="scientific">Comamonas testosteroni</name>
    <name type="common">Pseudomonas testosteroni</name>
    <dbReference type="NCBI Taxonomy" id="285"/>
    <lineage>
        <taxon>Bacteria</taxon>
        <taxon>Pseudomonadati</taxon>
        <taxon>Pseudomonadota</taxon>
        <taxon>Betaproteobacteria</taxon>
        <taxon>Burkholderiales</taxon>
        <taxon>Comamonadaceae</taxon>
        <taxon>Comamonas</taxon>
    </lineage>
</organism>
<dbReference type="InterPro" id="IPR005119">
    <property type="entry name" value="LysR_subst-bd"/>
</dbReference>
<accession>A0A373FCF8</accession>
<reference evidence="6 7" key="1">
    <citation type="submission" date="2018-08" db="EMBL/GenBank/DDBJ databases">
        <title>Comamonas testosteroni strain SWCO2.</title>
        <authorList>
            <person name="Jiang N."/>
            <person name="Zhang X.Z."/>
        </authorList>
    </citation>
    <scope>NUCLEOTIDE SEQUENCE [LARGE SCALE GENOMIC DNA]</scope>
    <source>
        <strain evidence="6 7">SWCO2</strain>
    </source>
</reference>
<evidence type="ECO:0000313" key="7">
    <source>
        <dbReference type="Proteomes" id="UP000261948"/>
    </source>
</evidence>
<comment type="caution">
    <text evidence="6">The sequence shown here is derived from an EMBL/GenBank/DDBJ whole genome shotgun (WGS) entry which is preliminary data.</text>
</comment>
<protein>
    <submittedName>
        <fullName evidence="6">LysR family transcriptional regulator</fullName>
    </submittedName>
</protein>
<evidence type="ECO:0000256" key="3">
    <source>
        <dbReference type="ARBA" id="ARBA00023125"/>
    </source>
</evidence>
<keyword evidence="4" id="KW-0804">Transcription</keyword>
<dbReference type="FunFam" id="1.10.10.10:FF:000001">
    <property type="entry name" value="LysR family transcriptional regulator"/>
    <property type="match status" value="1"/>
</dbReference>
<dbReference type="Pfam" id="PF03466">
    <property type="entry name" value="LysR_substrate"/>
    <property type="match status" value="1"/>
</dbReference>
<dbReference type="Gene3D" id="3.40.190.290">
    <property type="match status" value="1"/>
</dbReference>
<keyword evidence="7" id="KW-1185">Reference proteome</keyword>
<dbReference type="InterPro" id="IPR036390">
    <property type="entry name" value="WH_DNA-bd_sf"/>
</dbReference>
<name>A0A373FCF8_COMTE</name>
<dbReference type="PROSITE" id="PS50931">
    <property type="entry name" value="HTH_LYSR"/>
    <property type="match status" value="1"/>
</dbReference>
<dbReference type="PANTHER" id="PTHR30419">
    <property type="entry name" value="HTH-TYPE TRANSCRIPTIONAL REGULATOR YBHD"/>
    <property type="match status" value="1"/>
</dbReference>
<dbReference type="GO" id="GO:0005829">
    <property type="term" value="C:cytosol"/>
    <property type="evidence" value="ECO:0007669"/>
    <property type="project" value="TreeGrafter"/>
</dbReference>
<evidence type="ECO:0000256" key="1">
    <source>
        <dbReference type="ARBA" id="ARBA00009437"/>
    </source>
</evidence>
<dbReference type="SUPFAM" id="SSF46785">
    <property type="entry name" value="Winged helix' DNA-binding domain"/>
    <property type="match status" value="1"/>
</dbReference>
<proteinExistence type="inferred from homology"/>
<dbReference type="InterPro" id="IPR000847">
    <property type="entry name" value="LysR_HTH_N"/>
</dbReference>
<dbReference type="OrthoDB" id="9785974at2"/>
<evidence type="ECO:0000313" key="6">
    <source>
        <dbReference type="EMBL" id="RGE41844.1"/>
    </source>
</evidence>
<sequence length="323" mass="35258">MKNSERSFARRIDLTSLQLFVAVCELGSIGRAAEREFIAASAVSKRLSDLEATVDTALLYRHSRGVTLTPAGESLLHHARNVLYGLERMQGELSEYADGVRGHVRMHANMSAIVQFLPEDLGAFAKEHSQIKIDLQEHLSPDVLSAVAEGTADIGICTLGNIRSSEANQATVQLTQGNVPLQYRTYREDRLLVVVPERHALASRESVAFSEVLEWDIVSLHAGSSISLAMRAAAATAGHALHQRIQVTSLDAMCRMIDNGLGIGLLPDRAFELMHGVGHLRAVQLTDDWARRELCVVARDFEALPVTTRLLVDHLCPASAKAA</sequence>
<dbReference type="SUPFAM" id="SSF53850">
    <property type="entry name" value="Periplasmic binding protein-like II"/>
    <property type="match status" value="1"/>
</dbReference>
<dbReference type="EMBL" id="QURR01000026">
    <property type="protein sequence ID" value="RGE41844.1"/>
    <property type="molecule type" value="Genomic_DNA"/>
</dbReference>
<dbReference type="Gene3D" id="1.10.10.10">
    <property type="entry name" value="Winged helix-like DNA-binding domain superfamily/Winged helix DNA-binding domain"/>
    <property type="match status" value="1"/>
</dbReference>
<dbReference type="Proteomes" id="UP000261948">
    <property type="component" value="Unassembled WGS sequence"/>
</dbReference>
<dbReference type="GO" id="GO:0003677">
    <property type="term" value="F:DNA binding"/>
    <property type="evidence" value="ECO:0007669"/>
    <property type="project" value="UniProtKB-KW"/>
</dbReference>
<dbReference type="CDD" id="cd08421">
    <property type="entry name" value="PBP2_LTTR_like_1"/>
    <property type="match status" value="1"/>
</dbReference>
<evidence type="ECO:0000259" key="5">
    <source>
        <dbReference type="PROSITE" id="PS50931"/>
    </source>
</evidence>
<comment type="similarity">
    <text evidence="1">Belongs to the LysR transcriptional regulatory family.</text>
</comment>
<keyword evidence="3" id="KW-0238">DNA-binding</keyword>
<evidence type="ECO:0000256" key="4">
    <source>
        <dbReference type="ARBA" id="ARBA00023163"/>
    </source>
</evidence>
<dbReference type="PANTHER" id="PTHR30419:SF2">
    <property type="entry name" value="LYSR FAMILY TRANSCRIPTIONAL REGULATOR"/>
    <property type="match status" value="1"/>
</dbReference>
<dbReference type="GO" id="GO:0003700">
    <property type="term" value="F:DNA-binding transcription factor activity"/>
    <property type="evidence" value="ECO:0007669"/>
    <property type="project" value="InterPro"/>
</dbReference>
<feature type="domain" description="HTH lysR-type" evidence="5">
    <location>
        <begin position="12"/>
        <end position="69"/>
    </location>
</feature>
<evidence type="ECO:0000256" key="2">
    <source>
        <dbReference type="ARBA" id="ARBA00023015"/>
    </source>
</evidence>
<dbReference type="AlphaFoldDB" id="A0A373FCF8"/>
<dbReference type="Pfam" id="PF00126">
    <property type="entry name" value="HTH_1"/>
    <property type="match status" value="1"/>
</dbReference>